<comment type="similarity">
    <text evidence="5">Belongs to the SAT4 family.</text>
</comment>
<evidence type="ECO:0000313" key="8">
    <source>
        <dbReference type="EMBL" id="KAF2156703.1"/>
    </source>
</evidence>
<accession>A0A9P4MKX1</accession>
<keyword evidence="4 6" id="KW-0472">Membrane</keyword>
<dbReference type="InterPro" id="IPR052337">
    <property type="entry name" value="SAT4-like"/>
</dbReference>
<reference evidence="8" key="1">
    <citation type="journal article" date="2020" name="Stud. Mycol.">
        <title>101 Dothideomycetes genomes: a test case for predicting lifestyles and emergence of pathogens.</title>
        <authorList>
            <person name="Haridas S."/>
            <person name="Albert R."/>
            <person name="Binder M."/>
            <person name="Bloem J."/>
            <person name="Labutti K."/>
            <person name="Salamov A."/>
            <person name="Andreopoulos B."/>
            <person name="Baker S."/>
            <person name="Barry K."/>
            <person name="Bills G."/>
            <person name="Bluhm B."/>
            <person name="Cannon C."/>
            <person name="Castanera R."/>
            <person name="Culley D."/>
            <person name="Daum C."/>
            <person name="Ezra D."/>
            <person name="Gonzalez J."/>
            <person name="Henrissat B."/>
            <person name="Kuo A."/>
            <person name="Liang C."/>
            <person name="Lipzen A."/>
            <person name="Lutzoni F."/>
            <person name="Magnuson J."/>
            <person name="Mondo S."/>
            <person name="Nolan M."/>
            <person name="Ohm R."/>
            <person name="Pangilinan J."/>
            <person name="Park H.-J."/>
            <person name="Ramirez L."/>
            <person name="Alfaro M."/>
            <person name="Sun H."/>
            <person name="Tritt A."/>
            <person name="Yoshinaga Y."/>
            <person name="Zwiers L.-H."/>
            <person name="Turgeon B."/>
            <person name="Goodwin S."/>
            <person name="Spatafora J."/>
            <person name="Crous P."/>
            <person name="Grigoriev I."/>
        </authorList>
    </citation>
    <scope>NUCLEOTIDE SEQUENCE</scope>
    <source>
        <strain evidence="8">CBS 260.36</strain>
    </source>
</reference>
<keyword evidence="2 6" id="KW-0812">Transmembrane</keyword>
<dbReference type="InterPro" id="IPR049326">
    <property type="entry name" value="Rhodopsin_dom_fungi"/>
</dbReference>
<dbReference type="PANTHER" id="PTHR33048:SF149">
    <property type="entry name" value="UBID FAMILY DECARBOXYLASE"/>
    <property type="match status" value="1"/>
</dbReference>
<evidence type="ECO:0000256" key="6">
    <source>
        <dbReference type="SAM" id="Phobius"/>
    </source>
</evidence>
<evidence type="ECO:0000256" key="5">
    <source>
        <dbReference type="ARBA" id="ARBA00038359"/>
    </source>
</evidence>
<evidence type="ECO:0000313" key="9">
    <source>
        <dbReference type="Proteomes" id="UP000799439"/>
    </source>
</evidence>
<dbReference type="Pfam" id="PF20684">
    <property type="entry name" value="Fung_rhodopsin"/>
    <property type="match status" value="1"/>
</dbReference>
<evidence type="ECO:0000259" key="7">
    <source>
        <dbReference type="Pfam" id="PF20684"/>
    </source>
</evidence>
<feature type="transmembrane region" description="Helical" evidence="6">
    <location>
        <begin position="20"/>
        <end position="43"/>
    </location>
</feature>
<dbReference type="PANTHER" id="PTHR33048">
    <property type="entry name" value="PTH11-LIKE INTEGRAL MEMBRANE PROTEIN (AFU_ORTHOLOGUE AFUA_5G11245)"/>
    <property type="match status" value="1"/>
</dbReference>
<dbReference type="GO" id="GO:0016020">
    <property type="term" value="C:membrane"/>
    <property type="evidence" value="ECO:0007669"/>
    <property type="project" value="UniProtKB-SubCell"/>
</dbReference>
<keyword evidence="9" id="KW-1185">Reference proteome</keyword>
<evidence type="ECO:0000256" key="2">
    <source>
        <dbReference type="ARBA" id="ARBA00022692"/>
    </source>
</evidence>
<dbReference type="OrthoDB" id="3903189at2759"/>
<dbReference type="AlphaFoldDB" id="A0A9P4MKX1"/>
<sequence>MLTRCRFTKARFTGIRSFDLDDLVAVIAFGLYTGLCITLNYIATCGGSNLNIPDWTKLSAEEISSREYNSKIVVVSEQMMLNTIYSLKLCVLLFYLRITKGLPKQRMVQYVFASVIIGWLATQITFFTACRPFHGYWDIPVVHPQCVTLQTYGIVQGCFNIPTDAFMLFVTMSLVYRLQVPLKQKILIGGLFSLGIVVLLFAMIAKIENNIDVYSSDYMLWYIRESSVATYIANLPQIWPLLRQVFPCLKNASSYAYSGGNQYGAPNGTTIKSRIRGGDEAAIMKNHYNTNDIEMSSADGVQGILTTVEVTQADEKI</sequence>
<feature type="domain" description="Rhodopsin" evidence="7">
    <location>
        <begin position="11"/>
        <end position="243"/>
    </location>
</feature>
<organism evidence="8 9">
    <name type="scientific">Myriangium duriaei CBS 260.36</name>
    <dbReference type="NCBI Taxonomy" id="1168546"/>
    <lineage>
        <taxon>Eukaryota</taxon>
        <taxon>Fungi</taxon>
        <taxon>Dikarya</taxon>
        <taxon>Ascomycota</taxon>
        <taxon>Pezizomycotina</taxon>
        <taxon>Dothideomycetes</taxon>
        <taxon>Dothideomycetidae</taxon>
        <taxon>Myriangiales</taxon>
        <taxon>Myriangiaceae</taxon>
        <taxon>Myriangium</taxon>
    </lineage>
</organism>
<proteinExistence type="inferred from homology"/>
<comment type="subcellular location">
    <subcellularLocation>
        <location evidence="1">Membrane</location>
        <topology evidence="1">Multi-pass membrane protein</topology>
    </subcellularLocation>
</comment>
<evidence type="ECO:0000256" key="3">
    <source>
        <dbReference type="ARBA" id="ARBA00022989"/>
    </source>
</evidence>
<keyword evidence="3 6" id="KW-1133">Transmembrane helix</keyword>
<gene>
    <name evidence="8" type="ORF">K461DRAFT_298736</name>
</gene>
<feature type="transmembrane region" description="Helical" evidence="6">
    <location>
        <begin position="110"/>
        <end position="134"/>
    </location>
</feature>
<protein>
    <recommendedName>
        <fullName evidence="7">Rhodopsin domain-containing protein</fullName>
    </recommendedName>
</protein>
<evidence type="ECO:0000256" key="1">
    <source>
        <dbReference type="ARBA" id="ARBA00004141"/>
    </source>
</evidence>
<feature type="transmembrane region" description="Helical" evidence="6">
    <location>
        <begin position="154"/>
        <end position="174"/>
    </location>
</feature>
<feature type="transmembrane region" description="Helical" evidence="6">
    <location>
        <begin position="186"/>
        <end position="205"/>
    </location>
</feature>
<evidence type="ECO:0000256" key="4">
    <source>
        <dbReference type="ARBA" id="ARBA00023136"/>
    </source>
</evidence>
<dbReference type="EMBL" id="ML996081">
    <property type="protein sequence ID" value="KAF2156703.1"/>
    <property type="molecule type" value="Genomic_DNA"/>
</dbReference>
<feature type="transmembrane region" description="Helical" evidence="6">
    <location>
        <begin position="79"/>
        <end position="98"/>
    </location>
</feature>
<name>A0A9P4MKX1_9PEZI</name>
<comment type="caution">
    <text evidence="8">The sequence shown here is derived from an EMBL/GenBank/DDBJ whole genome shotgun (WGS) entry which is preliminary data.</text>
</comment>
<dbReference type="Proteomes" id="UP000799439">
    <property type="component" value="Unassembled WGS sequence"/>
</dbReference>